<accession>A0A4R2LJL6</accession>
<evidence type="ECO:0000256" key="1">
    <source>
        <dbReference type="SAM" id="MobiDB-lite"/>
    </source>
</evidence>
<keyword evidence="4" id="KW-1185">Reference proteome</keyword>
<evidence type="ECO:0000313" key="3">
    <source>
        <dbReference type="EMBL" id="TCO79565.1"/>
    </source>
</evidence>
<feature type="region of interest" description="Disordered" evidence="1">
    <location>
        <begin position="131"/>
        <end position="152"/>
    </location>
</feature>
<dbReference type="AlphaFoldDB" id="A0A4R2LJL6"/>
<evidence type="ECO:0000259" key="2">
    <source>
        <dbReference type="Pfam" id="PF09832"/>
    </source>
</evidence>
<organism evidence="3 4">
    <name type="scientific">Plasticicumulans lactativorans</name>
    <dbReference type="NCBI Taxonomy" id="1133106"/>
    <lineage>
        <taxon>Bacteria</taxon>
        <taxon>Pseudomonadati</taxon>
        <taxon>Pseudomonadota</taxon>
        <taxon>Gammaproteobacteria</taxon>
        <taxon>Candidatus Competibacteraceae</taxon>
        <taxon>Plasticicumulans</taxon>
    </lineage>
</organism>
<dbReference type="Proteomes" id="UP000295765">
    <property type="component" value="Unassembled WGS sequence"/>
</dbReference>
<protein>
    <recommendedName>
        <fullName evidence="2">DUF2059 domain-containing protein</fullName>
    </recommendedName>
</protein>
<reference evidence="3 4" key="1">
    <citation type="submission" date="2019-03" db="EMBL/GenBank/DDBJ databases">
        <title>Genomic Encyclopedia of Type Strains, Phase IV (KMG-IV): sequencing the most valuable type-strain genomes for metagenomic binning, comparative biology and taxonomic classification.</title>
        <authorList>
            <person name="Goeker M."/>
        </authorList>
    </citation>
    <scope>NUCLEOTIDE SEQUENCE [LARGE SCALE GENOMIC DNA]</scope>
    <source>
        <strain evidence="3 4">DSM 25287</strain>
    </source>
</reference>
<sequence length="152" mass="16956">MALAQPAGADEATPGESALRLAELTGVREAIEQNVEQMIRVQIARNPALAPQRAALTRFFARHMGWEALRPEVVRLYREAFSERELRELVAFYGSPTGRKARERLPALEDAVARIGMERLQEHTSEFIEMTRVPPPAPAPAPVPWRGLGPRP</sequence>
<dbReference type="EMBL" id="SLWY01000019">
    <property type="protein sequence ID" value="TCO79565.1"/>
    <property type="molecule type" value="Genomic_DNA"/>
</dbReference>
<feature type="compositionally biased region" description="Pro residues" evidence="1">
    <location>
        <begin position="133"/>
        <end position="143"/>
    </location>
</feature>
<feature type="domain" description="DUF2059" evidence="2">
    <location>
        <begin position="67"/>
        <end position="124"/>
    </location>
</feature>
<name>A0A4R2LJL6_9GAMM</name>
<dbReference type="Pfam" id="PF09832">
    <property type="entry name" value="DUF2059"/>
    <property type="match status" value="1"/>
</dbReference>
<gene>
    <name evidence="3" type="ORF">EV699_11921</name>
</gene>
<evidence type="ECO:0000313" key="4">
    <source>
        <dbReference type="Proteomes" id="UP000295765"/>
    </source>
</evidence>
<comment type="caution">
    <text evidence="3">The sequence shown here is derived from an EMBL/GenBank/DDBJ whole genome shotgun (WGS) entry which is preliminary data.</text>
</comment>
<dbReference type="RefSeq" id="WP_165904174.1">
    <property type="nucleotide sequence ID" value="NZ_SLWY01000019.1"/>
</dbReference>
<dbReference type="InterPro" id="IPR018637">
    <property type="entry name" value="DUF2059"/>
</dbReference>
<proteinExistence type="predicted"/>